<dbReference type="GO" id="GO:0008972">
    <property type="term" value="F:phosphomethylpyrimidine kinase activity"/>
    <property type="evidence" value="ECO:0007669"/>
    <property type="project" value="UniProtKB-EC"/>
</dbReference>
<organism evidence="17 18">
    <name type="scientific">Gracilibacillus halophilus YIM-C55.5</name>
    <dbReference type="NCBI Taxonomy" id="1308866"/>
    <lineage>
        <taxon>Bacteria</taxon>
        <taxon>Bacillati</taxon>
        <taxon>Bacillota</taxon>
        <taxon>Bacilli</taxon>
        <taxon>Bacillales</taxon>
        <taxon>Bacillaceae</taxon>
        <taxon>Gracilibacillus</taxon>
    </lineage>
</organism>
<dbReference type="InterPro" id="IPR013749">
    <property type="entry name" value="PM/HMP-P_kinase-1"/>
</dbReference>
<dbReference type="RefSeq" id="WP_003470136.1">
    <property type="nucleotide sequence ID" value="NZ_APML01000042.1"/>
</dbReference>
<dbReference type="PANTHER" id="PTHR20858:SF17">
    <property type="entry name" value="HYDROXYMETHYLPYRIMIDINE_PHOSPHOMETHYLPYRIMIDINE KINASE THI20-RELATED"/>
    <property type="match status" value="1"/>
</dbReference>
<sequence>MKRLLTIAGAASQGSAGIQADLKTFQERNVYGMSVITATVANNQTTEQGIFLRPLEEIEAQFYAATEMVGVDTIKTGMLFSADIIEKVVQLIDHYPVPHVVVDPVMIGKMGSQLLENEAIQTMKQLLLPRATIMTPNRYEAAKLLDKHPSQTKAELIEDAKALYQFGSTYVIVKGGRIEDEAIDVLYDGERVQLFHSSPVHTIHTSGAGCSFASCLAAELAKGKTISEAVDISKSYVWYAIQYALNFGEGIGSVNHAAKRMYS</sequence>
<evidence type="ECO:0000256" key="3">
    <source>
        <dbReference type="ARBA" id="ARBA00004769"/>
    </source>
</evidence>
<dbReference type="GO" id="GO:0005829">
    <property type="term" value="C:cytosol"/>
    <property type="evidence" value="ECO:0007669"/>
    <property type="project" value="TreeGrafter"/>
</dbReference>
<evidence type="ECO:0000256" key="2">
    <source>
        <dbReference type="ARBA" id="ARBA00000565"/>
    </source>
</evidence>
<gene>
    <name evidence="17" type="ORF">J416_10701</name>
</gene>
<dbReference type="CDD" id="cd01169">
    <property type="entry name" value="HMPP_kinase"/>
    <property type="match status" value="1"/>
</dbReference>
<evidence type="ECO:0000256" key="8">
    <source>
        <dbReference type="ARBA" id="ARBA00022679"/>
    </source>
</evidence>
<evidence type="ECO:0000259" key="16">
    <source>
        <dbReference type="Pfam" id="PF08543"/>
    </source>
</evidence>
<dbReference type="Proteomes" id="UP000012283">
    <property type="component" value="Unassembled WGS sequence"/>
</dbReference>
<comment type="catalytic activity">
    <reaction evidence="2">
        <text>4-amino-2-methyl-5-(phosphooxymethyl)pyrimidine + ATP = 4-amino-2-methyl-5-(diphosphooxymethyl)pyrimidine + ADP</text>
        <dbReference type="Rhea" id="RHEA:19893"/>
        <dbReference type="ChEBI" id="CHEBI:30616"/>
        <dbReference type="ChEBI" id="CHEBI:57841"/>
        <dbReference type="ChEBI" id="CHEBI:58354"/>
        <dbReference type="ChEBI" id="CHEBI:456216"/>
        <dbReference type="EC" id="2.7.4.7"/>
    </reaction>
</comment>
<dbReference type="PATRIC" id="fig|1308866.3.peg.2170"/>
<reference evidence="17 18" key="1">
    <citation type="submission" date="2013-03" db="EMBL/GenBank/DDBJ databases">
        <title>Draft genome sequence of Gracibacillus halophilus YIM-C55.5, a moderately halophilic and thermophilic organism from the Xiaochaidamu salt lake.</title>
        <authorList>
            <person name="Sugumar T."/>
            <person name="Polireddy D.R."/>
            <person name="Antony A."/>
            <person name="Madhava Y.R."/>
            <person name="Sivakumar N."/>
        </authorList>
    </citation>
    <scope>NUCLEOTIDE SEQUENCE [LARGE SCALE GENOMIC DNA]</scope>
    <source>
        <strain evidence="17 18">YIM-C55.5</strain>
    </source>
</reference>
<evidence type="ECO:0000256" key="13">
    <source>
        <dbReference type="ARBA" id="ARBA00037917"/>
    </source>
</evidence>
<dbReference type="EC" id="2.7.4.7" evidence="6"/>
<dbReference type="GO" id="GO:0009228">
    <property type="term" value="P:thiamine biosynthetic process"/>
    <property type="evidence" value="ECO:0007669"/>
    <property type="project" value="UniProtKB-KW"/>
</dbReference>
<feature type="domain" description="Pyridoxamine kinase/Phosphomethylpyrimidine kinase" evidence="16">
    <location>
        <begin position="12"/>
        <end position="255"/>
    </location>
</feature>
<comment type="caution">
    <text evidence="17">The sequence shown here is derived from an EMBL/GenBank/DDBJ whole genome shotgun (WGS) entry which is preliminary data.</text>
</comment>
<evidence type="ECO:0000256" key="14">
    <source>
        <dbReference type="ARBA" id="ARBA00042102"/>
    </source>
</evidence>
<dbReference type="STRING" id="1308866.J416_10701"/>
<dbReference type="eggNOG" id="COG0351">
    <property type="taxonomic scope" value="Bacteria"/>
</dbReference>
<dbReference type="OrthoDB" id="9810880at2"/>
<evidence type="ECO:0000256" key="7">
    <source>
        <dbReference type="ARBA" id="ARBA00019161"/>
    </source>
</evidence>
<evidence type="ECO:0000256" key="4">
    <source>
        <dbReference type="ARBA" id="ARBA00009879"/>
    </source>
</evidence>
<evidence type="ECO:0000256" key="10">
    <source>
        <dbReference type="ARBA" id="ARBA00022777"/>
    </source>
</evidence>
<comment type="pathway">
    <text evidence="13">Cofactor biosynthesis; thiamine diphosphate biosynthesis; 4-amino-2-methyl-5-diphosphomethylpyrimidine from 5-amino-1-(5-phospho-D-ribosyl)imidazole: step 2/3.</text>
</comment>
<keyword evidence="8" id="KW-0808">Transferase</keyword>
<protein>
    <recommendedName>
        <fullName evidence="7">Hydroxymethylpyrimidine/phosphomethylpyrimidine kinase</fullName>
        <ecNumber evidence="5">2.7.1.49</ecNumber>
        <ecNumber evidence="6">2.7.4.7</ecNumber>
    </recommendedName>
    <alternativeName>
        <fullName evidence="14">Hydroxymethylpyrimidine kinase</fullName>
    </alternativeName>
    <alternativeName>
        <fullName evidence="15">Hydroxymethylpyrimidine phosphate kinase</fullName>
    </alternativeName>
</protein>
<comment type="similarity">
    <text evidence="4">Belongs to the ThiD family.</text>
</comment>
<dbReference type="PANTHER" id="PTHR20858">
    <property type="entry name" value="PHOSPHOMETHYLPYRIMIDINE KINASE"/>
    <property type="match status" value="1"/>
</dbReference>
<keyword evidence="9" id="KW-0547">Nucleotide-binding</keyword>
<comment type="catalytic activity">
    <reaction evidence="1">
        <text>4-amino-5-hydroxymethyl-2-methylpyrimidine + ATP = 4-amino-2-methyl-5-(phosphooxymethyl)pyrimidine + ADP + H(+)</text>
        <dbReference type="Rhea" id="RHEA:23096"/>
        <dbReference type="ChEBI" id="CHEBI:15378"/>
        <dbReference type="ChEBI" id="CHEBI:16892"/>
        <dbReference type="ChEBI" id="CHEBI:30616"/>
        <dbReference type="ChEBI" id="CHEBI:58354"/>
        <dbReference type="ChEBI" id="CHEBI:456216"/>
        <dbReference type="EC" id="2.7.1.49"/>
    </reaction>
</comment>
<evidence type="ECO:0000256" key="12">
    <source>
        <dbReference type="ARBA" id="ARBA00022977"/>
    </source>
</evidence>
<evidence type="ECO:0000256" key="9">
    <source>
        <dbReference type="ARBA" id="ARBA00022741"/>
    </source>
</evidence>
<evidence type="ECO:0000256" key="5">
    <source>
        <dbReference type="ARBA" id="ARBA00012135"/>
    </source>
</evidence>
<dbReference type="Pfam" id="PF08543">
    <property type="entry name" value="Phos_pyr_kin"/>
    <property type="match status" value="1"/>
</dbReference>
<evidence type="ECO:0000256" key="11">
    <source>
        <dbReference type="ARBA" id="ARBA00022840"/>
    </source>
</evidence>
<dbReference type="GO" id="GO:0005524">
    <property type="term" value="F:ATP binding"/>
    <property type="evidence" value="ECO:0007669"/>
    <property type="project" value="UniProtKB-KW"/>
</dbReference>
<evidence type="ECO:0000256" key="15">
    <source>
        <dbReference type="ARBA" id="ARBA00043176"/>
    </source>
</evidence>
<dbReference type="InterPro" id="IPR004399">
    <property type="entry name" value="HMP/HMP-P_kinase_dom"/>
</dbReference>
<keyword evidence="11" id="KW-0067">ATP-binding</keyword>
<dbReference type="GO" id="GO:0008902">
    <property type="term" value="F:hydroxymethylpyrimidine kinase activity"/>
    <property type="evidence" value="ECO:0007669"/>
    <property type="project" value="UniProtKB-EC"/>
</dbReference>
<dbReference type="SUPFAM" id="SSF53613">
    <property type="entry name" value="Ribokinase-like"/>
    <property type="match status" value="1"/>
</dbReference>
<dbReference type="FunFam" id="3.40.1190.20:FF:000003">
    <property type="entry name" value="Phosphomethylpyrimidine kinase ThiD"/>
    <property type="match status" value="1"/>
</dbReference>
<dbReference type="Gene3D" id="3.40.1190.20">
    <property type="match status" value="1"/>
</dbReference>
<accession>N4WTK8</accession>
<keyword evidence="10 17" id="KW-0418">Kinase</keyword>
<dbReference type="EC" id="2.7.1.49" evidence="5"/>
<evidence type="ECO:0000256" key="1">
    <source>
        <dbReference type="ARBA" id="ARBA00000151"/>
    </source>
</evidence>
<name>N4WTK8_9BACI</name>
<dbReference type="AlphaFoldDB" id="N4WTK8"/>
<evidence type="ECO:0000313" key="17">
    <source>
        <dbReference type="EMBL" id="ENH96476.1"/>
    </source>
</evidence>
<proteinExistence type="inferred from homology"/>
<evidence type="ECO:0000313" key="18">
    <source>
        <dbReference type="Proteomes" id="UP000012283"/>
    </source>
</evidence>
<comment type="pathway">
    <text evidence="3">Cofactor biosynthesis; thiamine diphosphate biosynthesis; 4-amino-2-methyl-5-diphosphomethylpyrimidine from 5-amino-1-(5-phospho-D-ribosyl)imidazole: step 3/3.</text>
</comment>
<dbReference type="InterPro" id="IPR029056">
    <property type="entry name" value="Ribokinase-like"/>
</dbReference>
<dbReference type="EMBL" id="APML01000042">
    <property type="protein sequence ID" value="ENH96476.1"/>
    <property type="molecule type" value="Genomic_DNA"/>
</dbReference>
<dbReference type="NCBIfam" id="TIGR00097">
    <property type="entry name" value="HMP-P_kinase"/>
    <property type="match status" value="1"/>
</dbReference>
<keyword evidence="18" id="KW-1185">Reference proteome</keyword>
<evidence type="ECO:0000256" key="6">
    <source>
        <dbReference type="ARBA" id="ARBA00012963"/>
    </source>
</evidence>
<keyword evidence="12" id="KW-0784">Thiamine biosynthesis</keyword>